<accession>A0A1H9XPB4</accession>
<dbReference type="RefSeq" id="WP_143056320.1">
    <property type="nucleotide sequence ID" value="NZ_FOHB01000010.1"/>
</dbReference>
<sequence length="102" mass="11308">MAIYDVVQHGQWPGPRGRALEISAASPGEAVMRARRAFDLTRLPDRETSDQLYAVYRHRRVRGRRLVGVFGDAGPGGPAGVREPRRPLPGPPSLRTRRDLPS</sequence>
<reference evidence="3" key="1">
    <citation type="submission" date="2016-10" db="EMBL/GenBank/DDBJ databases">
        <authorList>
            <person name="Varghese N."/>
            <person name="Submissions S."/>
        </authorList>
    </citation>
    <scope>NUCLEOTIDE SEQUENCE [LARGE SCALE GENOMIC DNA]</scope>
    <source>
        <strain evidence="3">CGMCC 1.6963</strain>
    </source>
</reference>
<evidence type="ECO:0000313" key="2">
    <source>
        <dbReference type="EMBL" id="SES47994.1"/>
    </source>
</evidence>
<name>A0A1H9XPB4_9MICO</name>
<evidence type="ECO:0000313" key="3">
    <source>
        <dbReference type="Proteomes" id="UP000199019"/>
    </source>
</evidence>
<dbReference type="STRING" id="587636.SAMN05216199_0017"/>
<feature type="region of interest" description="Disordered" evidence="1">
    <location>
        <begin position="70"/>
        <end position="102"/>
    </location>
</feature>
<dbReference type="AlphaFoldDB" id="A0A1H9XPB4"/>
<dbReference type="EMBL" id="FOHB01000010">
    <property type="protein sequence ID" value="SES47994.1"/>
    <property type="molecule type" value="Genomic_DNA"/>
</dbReference>
<organism evidence="2 3">
    <name type="scientific">Pedococcus cremeus</name>
    <dbReference type="NCBI Taxonomy" id="587636"/>
    <lineage>
        <taxon>Bacteria</taxon>
        <taxon>Bacillati</taxon>
        <taxon>Actinomycetota</taxon>
        <taxon>Actinomycetes</taxon>
        <taxon>Micrococcales</taxon>
        <taxon>Intrasporangiaceae</taxon>
        <taxon>Pedococcus</taxon>
    </lineage>
</organism>
<evidence type="ECO:0000256" key="1">
    <source>
        <dbReference type="SAM" id="MobiDB-lite"/>
    </source>
</evidence>
<protein>
    <submittedName>
        <fullName evidence="2">Uncharacterized protein</fullName>
    </submittedName>
</protein>
<dbReference type="Proteomes" id="UP000199019">
    <property type="component" value="Unassembled WGS sequence"/>
</dbReference>
<gene>
    <name evidence="2" type="ORF">SAMN05216199_0017</name>
</gene>
<keyword evidence="3" id="KW-1185">Reference proteome</keyword>
<proteinExistence type="predicted"/>